<dbReference type="Gene3D" id="3.40.50.300">
    <property type="entry name" value="P-loop containing nucleotide triphosphate hydrolases"/>
    <property type="match status" value="1"/>
</dbReference>
<name>A0A0F9RB37_9ZZZZ</name>
<dbReference type="InterPro" id="IPR038718">
    <property type="entry name" value="SNF2-like_sf"/>
</dbReference>
<organism evidence="3">
    <name type="scientific">marine sediment metagenome</name>
    <dbReference type="NCBI Taxonomy" id="412755"/>
    <lineage>
        <taxon>unclassified sequences</taxon>
        <taxon>metagenomes</taxon>
        <taxon>ecological metagenomes</taxon>
    </lineage>
</organism>
<dbReference type="Gene3D" id="3.40.50.10810">
    <property type="entry name" value="Tandem AAA-ATPase domain"/>
    <property type="match status" value="1"/>
</dbReference>
<dbReference type="Pfam" id="PF00176">
    <property type="entry name" value="SNF2-rel_dom"/>
    <property type="match status" value="1"/>
</dbReference>
<dbReference type="PANTHER" id="PTHR10799">
    <property type="entry name" value="SNF2/RAD54 HELICASE FAMILY"/>
    <property type="match status" value="1"/>
</dbReference>
<comment type="caution">
    <text evidence="3">The sequence shown here is derived from an EMBL/GenBank/DDBJ whole genome shotgun (WGS) entry which is preliminary data.</text>
</comment>
<accession>A0A0F9RB37</accession>
<dbReference type="InterPro" id="IPR000330">
    <property type="entry name" value="SNF2_N"/>
</dbReference>
<feature type="domain" description="Helicase C-terminal" evidence="2">
    <location>
        <begin position="334"/>
        <end position="438"/>
    </location>
</feature>
<sequence length="482" mass="55397">MTYKYKTKPFDHQHKEFTEHGWDPVRGEFWEQGTGKTKPIIDSTAFLYEEKEIDGLVVIAPNGVHRNWVSDEMVVHMPDRVMERMKSHVWYSTDAKYHARAFEETLNHDGLASLVMSYNAVWTKRGRDAWKAFLKRRRCMYVLDESHRIGSPGAKWTQRIMGSKVAAPFRRVLTGTPIGGKPFRIYTQLKFLDPNVWKQYHISDYTVFKTFFGIWETVHLGENRSFPQCVAYKNLGILNHELLKLGSRLLKKDVLDLPPKVYSKRYFKLTPKQRALYTELAEQYEVEAELGALTAELAIVRLLRLQQIVCGYLPGSDDDKALVSIDGGNPRLDLVEEICEDLGHQAIIWARFQEDHRLISNLKMMQGNSVIVNGTVTGRPRDAAIDLFKSGGVQFLIASPSAIGMGYTLNMAKTCIYYSNSFHLIDRLQSEDRPHRIGQDEKVHYIDLCAEAVRADARIIETLRKGLHLSEVVQGDSFREWI</sequence>
<dbReference type="EMBL" id="LAZR01000959">
    <property type="protein sequence ID" value="KKN53715.1"/>
    <property type="molecule type" value="Genomic_DNA"/>
</dbReference>
<proteinExistence type="predicted"/>
<evidence type="ECO:0008006" key="4">
    <source>
        <dbReference type="Google" id="ProtNLM"/>
    </source>
</evidence>
<dbReference type="Pfam" id="PF00271">
    <property type="entry name" value="Helicase_C"/>
    <property type="match status" value="1"/>
</dbReference>
<dbReference type="AlphaFoldDB" id="A0A0F9RB37"/>
<evidence type="ECO:0000259" key="1">
    <source>
        <dbReference type="Pfam" id="PF00176"/>
    </source>
</evidence>
<dbReference type="InterPro" id="IPR001650">
    <property type="entry name" value="Helicase_C-like"/>
</dbReference>
<dbReference type="SUPFAM" id="SSF52540">
    <property type="entry name" value="P-loop containing nucleoside triphosphate hydrolases"/>
    <property type="match status" value="2"/>
</dbReference>
<reference evidence="3" key="1">
    <citation type="journal article" date="2015" name="Nature">
        <title>Complex archaea that bridge the gap between prokaryotes and eukaryotes.</title>
        <authorList>
            <person name="Spang A."/>
            <person name="Saw J.H."/>
            <person name="Jorgensen S.L."/>
            <person name="Zaremba-Niedzwiedzka K."/>
            <person name="Martijn J."/>
            <person name="Lind A.E."/>
            <person name="van Eijk R."/>
            <person name="Schleper C."/>
            <person name="Guy L."/>
            <person name="Ettema T.J."/>
        </authorList>
    </citation>
    <scope>NUCLEOTIDE SEQUENCE</scope>
</reference>
<dbReference type="InterPro" id="IPR027417">
    <property type="entry name" value="P-loop_NTPase"/>
</dbReference>
<evidence type="ECO:0000313" key="3">
    <source>
        <dbReference type="EMBL" id="KKN53715.1"/>
    </source>
</evidence>
<evidence type="ECO:0000259" key="2">
    <source>
        <dbReference type="Pfam" id="PF00271"/>
    </source>
</evidence>
<dbReference type="GO" id="GO:0005524">
    <property type="term" value="F:ATP binding"/>
    <property type="evidence" value="ECO:0007669"/>
    <property type="project" value="InterPro"/>
</dbReference>
<feature type="domain" description="SNF2 N-terminal" evidence="1">
    <location>
        <begin position="31"/>
        <end position="288"/>
    </location>
</feature>
<gene>
    <name evidence="3" type="ORF">LCGC14_0599700</name>
</gene>
<protein>
    <recommendedName>
        <fullName evidence="4">Helicase ATP-binding domain-containing protein</fullName>
    </recommendedName>
</protein>